<dbReference type="PANTHER" id="PTHR32552:SF81">
    <property type="entry name" value="TONB-DEPENDENT OUTER MEMBRANE RECEPTOR"/>
    <property type="match status" value="1"/>
</dbReference>
<evidence type="ECO:0000313" key="17">
    <source>
        <dbReference type="Proteomes" id="UP000326287"/>
    </source>
</evidence>
<dbReference type="InterPro" id="IPR012910">
    <property type="entry name" value="Plug_dom"/>
</dbReference>
<evidence type="ECO:0000256" key="8">
    <source>
        <dbReference type="ARBA" id="ARBA00023077"/>
    </source>
</evidence>
<dbReference type="KEGG" id="halc:EY643_16675"/>
<keyword evidence="17" id="KW-1185">Reference proteome</keyword>
<reference evidence="16 17" key="1">
    <citation type="submission" date="2019-02" db="EMBL/GenBank/DDBJ databases">
        <authorList>
            <person name="Li S.-H."/>
        </authorList>
    </citation>
    <scope>NUCLEOTIDE SEQUENCE [LARGE SCALE GENOMIC DNA]</scope>
    <source>
        <strain evidence="16 17">IMCC14385</strain>
    </source>
</reference>
<dbReference type="InterPro" id="IPR036942">
    <property type="entry name" value="Beta-barrel_TonB_sf"/>
</dbReference>
<dbReference type="GO" id="GO:0006826">
    <property type="term" value="P:iron ion transport"/>
    <property type="evidence" value="ECO:0007669"/>
    <property type="project" value="UniProtKB-KW"/>
</dbReference>
<keyword evidence="6" id="KW-0408">Iron</keyword>
<dbReference type="Pfam" id="PF07715">
    <property type="entry name" value="Plug"/>
    <property type="match status" value="1"/>
</dbReference>
<dbReference type="CDD" id="cd01347">
    <property type="entry name" value="ligand_gated_channel"/>
    <property type="match status" value="1"/>
</dbReference>
<keyword evidence="9 11" id="KW-0472">Membrane</keyword>
<evidence type="ECO:0000256" key="5">
    <source>
        <dbReference type="ARBA" id="ARBA00022692"/>
    </source>
</evidence>
<evidence type="ECO:0000256" key="1">
    <source>
        <dbReference type="ARBA" id="ARBA00004571"/>
    </source>
</evidence>
<evidence type="ECO:0000259" key="15">
    <source>
        <dbReference type="Pfam" id="PF07715"/>
    </source>
</evidence>
<evidence type="ECO:0000256" key="13">
    <source>
        <dbReference type="SAM" id="SignalP"/>
    </source>
</evidence>
<proteinExistence type="inferred from homology"/>
<keyword evidence="2 11" id="KW-0813">Transport</keyword>
<evidence type="ECO:0000256" key="10">
    <source>
        <dbReference type="ARBA" id="ARBA00023237"/>
    </source>
</evidence>
<gene>
    <name evidence="16" type="ORF">EY643_16675</name>
</gene>
<accession>A0A5P9NR00</accession>
<dbReference type="Proteomes" id="UP000326287">
    <property type="component" value="Chromosome"/>
</dbReference>
<feature type="chain" id="PRO_5024927997" evidence="13">
    <location>
        <begin position="24"/>
        <end position="802"/>
    </location>
</feature>
<dbReference type="GO" id="GO:0009279">
    <property type="term" value="C:cell outer membrane"/>
    <property type="evidence" value="ECO:0007669"/>
    <property type="project" value="UniProtKB-SubCell"/>
</dbReference>
<evidence type="ECO:0000256" key="9">
    <source>
        <dbReference type="ARBA" id="ARBA00023136"/>
    </source>
</evidence>
<keyword evidence="7" id="KW-0406">Ion transport</keyword>
<keyword evidence="16" id="KW-0675">Receptor</keyword>
<evidence type="ECO:0000259" key="14">
    <source>
        <dbReference type="Pfam" id="PF00593"/>
    </source>
</evidence>
<dbReference type="SUPFAM" id="SSF56935">
    <property type="entry name" value="Porins"/>
    <property type="match status" value="1"/>
</dbReference>
<dbReference type="OrthoDB" id="7051185at2"/>
<keyword evidence="3 11" id="KW-1134">Transmembrane beta strand</keyword>
<dbReference type="AlphaFoldDB" id="A0A5P9NR00"/>
<evidence type="ECO:0000256" key="6">
    <source>
        <dbReference type="ARBA" id="ARBA00023004"/>
    </source>
</evidence>
<name>A0A5P9NR00_9GAMM</name>
<dbReference type="InterPro" id="IPR039426">
    <property type="entry name" value="TonB-dep_rcpt-like"/>
</dbReference>
<dbReference type="PANTHER" id="PTHR32552">
    <property type="entry name" value="FERRICHROME IRON RECEPTOR-RELATED"/>
    <property type="match status" value="1"/>
</dbReference>
<evidence type="ECO:0000256" key="4">
    <source>
        <dbReference type="ARBA" id="ARBA00022496"/>
    </source>
</evidence>
<evidence type="ECO:0000256" key="2">
    <source>
        <dbReference type="ARBA" id="ARBA00022448"/>
    </source>
</evidence>
<evidence type="ECO:0000256" key="7">
    <source>
        <dbReference type="ARBA" id="ARBA00023065"/>
    </source>
</evidence>
<evidence type="ECO:0000256" key="12">
    <source>
        <dbReference type="RuleBase" id="RU003357"/>
    </source>
</evidence>
<organism evidence="16 17">
    <name type="scientific">Halioglobus maricola</name>
    <dbReference type="NCBI Taxonomy" id="2601894"/>
    <lineage>
        <taxon>Bacteria</taxon>
        <taxon>Pseudomonadati</taxon>
        <taxon>Pseudomonadota</taxon>
        <taxon>Gammaproteobacteria</taxon>
        <taxon>Cellvibrionales</taxon>
        <taxon>Halieaceae</taxon>
        <taxon>Halioglobus</taxon>
    </lineage>
</organism>
<feature type="domain" description="TonB-dependent receptor plug" evidence="15">
    <location>
        <begin position="54"/>
        <end position="165"/>
    </location>
</feature>
<keyword evidence="8 12" id="KW-0798">TonB box</keyword>
<keyword evidence="4" id="KW-0410">Iron transport</keyword>
<evidence type="ECO:0000256" key="11">
    <source>
        <dbReference type="PROSITE-ProRule" id="PRU01360"/>
    </source>
</evidence>
<dbReference type="PROSITE" id="PS52016">
    <property type="entry name" value="TONB_DEPENDENT_REC_3"/>
    <property type="match status" value="1"/>
</dbReference>
<keyword evidence="5 11" id="KW-0812">Transmembrane</keyword>
<dbReference type="Pfam" id="PF00593">
    <property type="entry name" value="TonB_dep_Rec_b-barrel"/>
    <property type="match status" value="1"/>
</dbReference>
<feature type="domain" description="TonB-dependent receptor-like beta-barrel" evidence="14">
    <location>
        <begin position="350"/>
        <end position="766"/>
    </location>
</feature>
<protein>
    <submittedName>
        <fullName evidence="16">TonB-dependent receptor</fullName>
    </submittedName>
</protein>
<dbReference type="Gene3D" id="2.40.170.20">
    <property type="entry name" value="TonB-dependent receptor, beta-barrel domain"/>
    <property type="match status" value="2"/>
</dbReference>
<evidence type="ECO:0000256" key="3">
    <source>
        <dbReference type="ARBA" id="ARBA00022452"/>
    </source>
</evidence>
<evidence type="ECO:0000313" key="16">
    <source>
        <dbReference type="EMBL" id="QFU77956.1"/>
    </source>
</evidence>
<dbReference type="InterPro" id="IPR000531">
    <property type="entry name" value="Beta-barrel_TonB"/>
</dbReference>
<keyword evidence="10 11" id="KW-0998">Cell outer membrane</keyword>
<comment type="subcellular location">
    <subcellularLocation>
        <location evidence="1 11">Cell outer membrane</location>
        <topology evidence="1 11">Multi-pass membrane protein</topology>
    </subcellularLocation>
</comment>
<dbReference type="EMBL" id="CP036422">
    <property type="protein sequence ID" value="QFU77956.1"/>
    <property type="molecule type" value="Genomic_DNA"/>
</dbReference>
<sequence>MIGAVPVAVSALLALASAVDSHAQEPAQKARQLSAEGVLEEVLVTARRREEIMQTTPIAVSAFNALALEYRGVTSLDEIERYVPNLTLQNNPGYTASSNVSTIYIRGVGQKDHLATVEPGVGLYLDGVYIARSLGAVLDVIDVEQIEVLRGPQGTLFGRNTIGGAISVNTVRPQIGGDFGGELGLAVGSDDRLNLKGALEVPLGDSLAIRASLASLEQDGYVTRQSDGADLGNEDTLTGRFALAWMPTESLSVDINADYSQMKTNAAAFELLGIDFTDLSQFNGLVASVPPPMVFIHNVTFAATAPGVPCAVTDVAGNGITSNPDSPNCMDERYLLDRGRSAATEIEDPELDVWGVAGTVAWDFSDSMTFKSITGWRELDSLEGQDGDISPHRIAHWTVEMEQEQFTQEFQLLGSHADWNWILGAYYFKEEGTDRNTLDFTVSNFLSGGAFDNESMALFAQATWDISDILHLTVGGRYTDEEKKFHPDQYILKNYFQGFSELVPPDHPLAALDAFFLQEGYRILPDLEKKIDVSEFTPMASLSWDVSDDVMIYGSYSEGFKSGGFTQRVFPPAVPGITVPAGLSGTDLIPTFDPEFVDAYELGLKSTFLEGRARLNAALFYSDYEDMQVQAFNSVAPVTKNVGAASIQGAELEMQLAPGEGWLIDVMGAWLDAKYDEIDSNTTLIDEGNAFERVPEWAANLGLSKEWLSSYGQWIARVDWSYRDEVYNDAYNTEIMKTDSYQLWDARLQWVSDSEDWTVIASGRNLSDEDYLVTGVWGLAFQTYTGVYNRGREYSLEVRWQF</sequence>
<keyword evidence="13" id="KW-0732">Signal</keyword>
<feature type="signal peptide" evidence="13">
    <location>
        <begin position="1"/>
        <end position="23"/>
    </location>
</feature>
<comment type="similarity">
    <text evidence="11 12">Belongs to the TonB-dependent receptor family.</text>
</comment>